<dbReference type="Proteomes" id="UP000076825">
    <property type="component" value="Chromosome 1"/>
</dbReference>
<dbReference type="PANTHER" id="PTHR34822:SF1">
    <property type="entry name" value="GRPB FAMILY PROTEIN"/>
    <property type="match status" value="1"/>
</dbReference>
<accession>A0A157SNQ9</accession>
<gene>
    <name evidence="1" type="ORF">SAMEA3906487_02973</name>
</gene>
<keyword evidence="2" id="KW-1185">Reference proteome</keyword>
<evidence type="ECO:0000313" key="1">
    <source>
        <dbReference type="EMBL" id="SAI71931.1"/>
    </source>
</evidence>
<dbReference type="GO" id="GO:0016301">
    <property type="term" value="F:kinase activity"/>
    <property type="evidence" value="ECO:0007669"/>
    <property type="project" value="UniProtKB-KW"/>
</dbReference>
<keyword evidence="1" id="KW-0418">Kinase</keyword>
<dbReference type="EMBL" id="LT546645">
    <property type="protein sequence ID" value="SAI71931.1"/>
    <property type="molecule type" value="Genomic_DNA"/>
</dbReference>
<dbReference type="STRING" id="123899.SAMEA3906487_02973"/>
<keyword evidence="1" id="KW-0808">Transferase</keyword>
<dbReference type="InterPro" id="IPR007344">
    <property type="entry name" value="GrpB/CoaE"/>
</dbReference>
<sequence length="214" mass="24149">MSDSYSPLPQADWLAIQTFEPGDPGEDPWVNGPAPREAIEVSDYDPVWPQRYQALRERIAQALGARALAVEHVGSTAVPQLPAKPVIDIDLIVADPEDEAAYVPALQALGYELTIRERSWYGHRMLRLTTPRVNLHVFGPACPEHARHCLFRDWLREHDEDRRRYSQAKFAARQNEDQITAYNEKKQAVVREIYARLFAAGPPTQSSGRAPAGR</sequence>
<dbReference type="RefSeq" id="WP_063492150.1">
    <property type="nucleotide sequence ID" value="NZ_CP016340.1"/>
</dbReference>
<dbReference type="PATRIC" id="fig|123899.6.peg.2964"/>
<dbReference type="Pfam" id="PF04229">
    <property type="entry name" value="GrpB"/>
    <property type="match status" value="1"/>
</dbReference>
<dbReference type="AlphaFoldDB" id="A0A157SNQ9"/>
<dbReference type="Gene3D" id="3.30.460.10">
    <property type="entry name" value="Beta Polymerase, domain 2"/>
    <property type="match status" value="1"/>
</dbReference>
<evidence type="ECO:0000313" key="2">
    <source>
        <dbReference type="Proteomes" id="UP000076825"/>
    </source>
</evidence>
<organism evidence="1 2">
    <name type="scientific">Bordetella trematum</name>
    <dbReference type="NCBI Taxonomy" id="123899"/>
    <lineage>
        <taxon>Bacteria</taxon>
        <taxon>Pseudomonadati</taxon>
        <taxon>Pseudomonadota</taxon>
        <taxon>Betaproteobacteria</taxon>
        <taxon>Burkholderiales</taxon>
        <taxon>Alcaligenaceae</taxon>
        <taxon>Bordetella</taxon>
    </lineage>
</organism>
<dbReference type="InterPro" id="IPR043519">
    <property type="entry name" value="NT_sf"/>
</dbReference>
<dbReference type="eggNOG" id="COG2320">
    <property type="taxonomic scope" value="Bacteria"/>
</dbReference>
<dbReference type="GeneID" id="56589777"/>
<dbReference type="PANTHER" id="PTHR34822">
    <property type="entry name" value="GRPB DOMAIN PROTEIN (AFU_ORTHOLOGUE AFUA_1G01530)"/>
    <property type="match status" value="1"/>
</dbReference>
<reference evidence="1 2" key="1">
    <citation type="submission" date="2016-04" db="EMBL/GenBank/DDBJ databases">
        <authorList>
            <consortium name="Pathogen Informatics"/>
        </authorList>
    </citation>
    <scope>NUCLEOTIDE SEQUENCE [LARGE SCALE GENOMIC DNA]</scope>
    <source>
        <strain evidence="1 2">H044680328</strain>
    </source>
</reference>
<dbReference type="OrthoDB" id="9799092at2"/>
<proteinExistence type="predicted"/>
<dbReference type="KEGG" id="btrm:SAMEA390648702973"/>
<dbReference type="SUPFAM" id="SSF81301">
    <property type="entry name" value="Nucleotidyltransferase"/>
    <property type="match status" value="1"/>
</dbReference>
<name>A0A157SNQ9_9BORD</name>
<protein>
    <submittedName>
        <fullName evidence="1">Dephospho-CoA kinase/protein folding accessory domain-containing protein</fullName>
    </submittedName>
</protein>